<dbReference type="Proteomes" id="UP001314241">
    <property type="component" value="Unassembled WGS sequence"/>
</dbReference>
<evidence type="ECO:0000313" key="9">
    <source>
        <dbReference type="EMBL" id="CAK8054307.1"/>
    </source>
</evidence>
<gene>
    <name evidence="9" type="ORF">R54876_GBNLAHCA_00869</name>
</gene>
<sequence length="87" mass="9896">MSQKKFARSTSDRVLGGVLGGIADYFGWDVNIVRLAFIILTVFCHFNVMVYFLAWILIPDDQHIASDKNNHDSHADEVRDVTPDQED</sequence>
<evidence type="ECO:0000256" key="5">
    <source>
        <dbReference type="ARBA" id="ARBA00023136"/>
    </source>
</evidence>
<evidence type="ECO:0000256" key="7">
    <source>
        <dbReference type="SAM" id="Phobius"/>
    </source>
</evidence>
<feature type="domain" description="Phage shock protein PspC N-terminal" evidence="8">
    <location>
        <begin position="4"/>
        <end position="60"/>
    </location>
</feature>
<keyword evidence="10" id="KW-1185">Reference proteome</keyword>
<keyword evidence="5 7" id="KW-0472">Membrane</keyword>
<feature type="region of interest" description="Disordered" evidence="6">
    <location>
        <begin position="68"/>
        <end position="87"/>
    </location>
</feature>
<dbReference type="InterPro" id="IPR052027">
    <property type="entry name" value="PspC"/>
</dbReference>
<dbReference type="PANTHER" id="PTHR33885:SF3">
    <property type="entry name" value="PHAGE SHOCK PROTEIN C"/>
    <property type="match status" value="1"/>
</dbReference>
<evidence type="ECO:0000256" key="6">
    <source>
        <dbReference type="SAM" id="MobiDB-lite"/>
    </source>
</evidence>
<evidence type="ECO:0000259" key="8">
    <source>
        <dbReference type="Pfam" id="PF04024"/>
    </source>
</evidence>
<proteinExistence type="predicted"/>
<dbReference type="InterPro" id="IPR007168">
    <property type="entry name" value="Phageshock_PspC_N"/>
</dbReference>
<evidence type="ECO:0000256" key="4">
    <source>
        <dbReference type="ARBA" id="ARBA00022989"/>
    </source>
</evidence>
<reference evidence="9 10" key="1">
    <citation type="submission" date="2024-01" db="EMBL/GenBank/DDBJ databases">
        <authorList>
            <person name="Botero Cardona J."/>
        </authorList>
    </citation>
    <scope>NUCLEOTIDE SEQUENCE [LARGE SCALE GENOMIC DNA]</scope>
    <source>
        <strain evidence="9 10">LMG 33000</strain>
    </source>
</reference>
<evidence type="ECO:0000313" key="10">
    <source>
        <dbReference type="Proteomes" id="UP001314241"/>
    </source>
</evidence>
<accession>A0ABM9N549</accession>
<dbReference type="EMBL" id="CAWVOH010000002">
    <property type="protein sequence ID" value="CAK8054307.1"/>
    <property type="molecule type" value="Genomic_DNA"/>
</dbReference>
<evidence type="ECO:0000256" key="3">
    <source>
        <dbReference type="ARBA" id="ARBA00022692"/>
    </source>
</evidence>
<protein>
    <submittedName>
        <fullName evidence="9">Phage shock protein PspC (Stress-responsive transcriptional regulator) (PspC)</fullName>
    </submittedName>
</protein>
<dbReference type="PANTHER" id="PTHR33885">
    <property type="entry name" value="PHAGE SHOCK PROTEIN C"/>
    <property type="match status" value="1"/>
</dbReference>
<comment type="caution">
    <text evidence="9">The sequence shown here is derived from an EMBL/GenBank/DDBJ whole genome shotgun (WGS) entry which is preliminary data.</text>
</comment>
<keyword evidence="3 7" id="KW-0812">Transmembrane</keyword>
<evidence type="ECO:0000256" key="1">
    <source>
        <dbReference type="ARBA" id="ARBA00004162"/>
    </source>
</evidence>
<evidence type="ECO:0000256" key="2">
    <source>
        <dbReference type="ARBA" id="ARBA00022475"/>
    </source>
</evidence>
<organism evidence="9 10">
    <name type="scientific">Eupransor demetentiae</name>
    <dbReference type="NCBI Taxonomy" id="3109584"/>
    <lineage>
        <taxon>Bacteria</taxon>
        <taxon>Bacillati</taxon>
        <taxon>Bacillota</taxon>
        <taxon>Bacilli</taxon>
        <taxon>Lactobacillales</taxon>
        <taxon>Lactobacillaceae</taxon>
        <taxon>Eupransor</taxon>
    </lineage>
</organism>
<keyword evidence="2" id="KW-1003">Cell membrane</keyword>
<dbReference type="Pfam" id="PF04024">
    <property type="entry name" value="PspC"/>
    <property type="match status" value="1"/>
</dbReference>
<name>A0ABM9N549_9LACO</name>
<dbReference type="RefSeq" id="WP_349641860.1">
    <property type="nucleotide sequence ID" value="NZ_CAWVOH010000002.1"/>
</dbReference>
<feature type="transmembrane region" description="Helical" evidence="7">
    <location>
        <begin position="35"/>
        <end position="58"/>
    </location>
</feature>
<comment type="subcellular location">
    <subcellularLocation>
        <location evidence="1">Cell membrane</location>
        <topology evidence="1">Single-pass membrane protein</topology>
    </subcellularLocation>
</comment>
<keyword evidence="4 7" id="KW-1133">Transmembrane helix</keyword>